<dbReference type="SUPFAM" id="SSF53756">
    <property type="entry name" value="UDP-Glycosyltransferase/glycogen phosphorylase"/>
    <property type="match status" value="1"/>
</dbReference>
<keyword evidence="2" id="KW-0808">Transferase</keyword>
<accession>A0ABY2B4Y9</accession>
<evidence type="ECO:0000256" key="2">
    <source>
        <dbReference type="ARBA" id="ARBA00022679"/>
    </source>
</evidence>
<dbReference type="EMBL" id="SLWA01000001">
    <property type="protein sequence ID" value="TCN61170.1"/>
    <property type="molecule type" value="Genomic_DNA"/>
</dbReference>
<proteinExistence type="predicted"/>
<evidence type="ECO:0000313" key="3">
    <source>
        <dbReference type="EMBL" id="TCN61170.1"/>
    </source>
</evidence>
<evidence type="ECO:0000256" key="1">
    <source>
        <dbReference type="ARBA" id="ARBA00022676"/>
    </source>
</evidence>
<protein>
    <submittedName>
        <fullName evidence="3">ADP-heptose:LPS heptosyltransferase</fullName>
    </submittedName>
</protein>
<dbReference type="InterPro" id="IPR002201">
    <property type="entry name" value="Glyco_trans_9"/>
</dbReference>
<dbReference type="PANTHER" id="PTHR30160">
    <property type="entry name" value="TETRAACYLDISACCHARIDE 4'-KINASE-RELATED"/>
    <property type="match status" value="1"/>
</dbReference>
<dbReference type="CDD" id="cd03789">
    <property type="entry name" value="GT9_LPS_heptosyltransferase"/>
    <property type="match status" value="1"/>
</dbReference>
<keyword evidence="4" id="KW-1185">Reference proteome</keyword>
<gene>
    <name evidence="3" type="ORF">EV142_101757</name>
</gene>
<comment type="caution">
    <text evidence="3">The sequence shown here is derived from an EMBL/GenBank/DDBJ whole genome shotgun (WGS) entry which is preliminary data.</text>
</comment>
<dbReference type="PANTHER" id="PTHR30160:SF22">
    <property type="entry name" value="LIPOPOLYSACCHARIDE CORE BIOSYNTHESIS PROTEIN"/>
    <property type="match status" value="1"/>
</dbReference>
<keyword evidence="1" id="KW-0328">Glycosyltransferase</keyword>
<dbReference type="Gene3D" id="3.40.50.2000">
    <property type="entry name" value="Glycogen Phosphorylase B"/>
    <property type="match status" value="2"/>
</dbReference>
<organism evidence="3 4">
    <name type="scientific">Flavobacterium circumlabens</name>
    <dbReference type="NCBI Taxonomy" id="2133765"/>
    <lineage>
        <taxon>Bacteria</taxon>
        <taxon>Pseudomonadati</taxon>
        <taxon>Bacteroidota</taxon>
        <taxon>Flavobacteriia</taxon>
        <taxon>Flavobacteriales</taxon>
        <taxon>Flavobacteriaceae</taxon>
        <taxon>Flavobacterium</taxon>
    </lineage>
</organism>
<evidence type="ECO:0000313" key="4">
    <source>
        <dbReference type="Proteomes" id="UP000295270"/>
    </source>
</evidence>
<reference evidence="3 4" key="1">
    <citation type="journal article" date="2015" name="Stand. Genomic Sci.">
        <title>Genomic Encyclopedia of Bacterial and Archaeal Type Strains, Phase III: the genomes of soil and plant-associated and newly described type strains.</title>
        <authorList>
            <person name="Whitman W.B."/>
            <person name="Woyke T."/>
            <person name="Klenk H.P."/>
            <person name="Zhou Y."/>
            <person name="Lilburn T.G."/>
            <person name="Beck B.J."/>
            <person name="De Vos P."/>
            <person name="Vandamme P."/>
            <person name="Eisen J.A."/>
            <person name="Garrity G."/>
            <person name="Hugenholtz P."/>
            <person name="Kyrpides N.C."/>
        </authorList>
    </citation>
    <scope>NUCLEOTIDE SEQUENCE [LARGE SCALE GENOMIC DNA]</scope>
    <source>
        <strain evidence="3 4">P5626</strain>
    </source>
</reference>
<dbReference type="InterPro" id="IPR051199">
    <property type="entry name" value="LPS_LOS_Heptosyltrfase"/>
</dbReference>
<sequence length="353" mass="39700">MTVKLSKTIQHIAVMRLSAMGDVAMTVPVLRAFVRQYPTVKLTVISRPFFKPFFEGIPNLEFFAFDEKERHKGFPGLLRLFKDIKKLKIDAFADLHNVLRSKVVSLLFALSGKKRATVDKGRDGKKELTRAENKIFKQLPTMFERHVKVFEEIGFPVNLSHPEFPKKAVLSAEITNLVGENYQKLIGIAPFAQYDSKVYPLDLMQEVISKLAETKEQTVLLFGGGKKEIEILDSLSEPFKNVINVAGKIKFQQELKLISNLDVMLSMDSGNAHIAAMLGVKVITLWGATHPYAGFLPFNQSPENALVSDRSSYPKLPTSVYGNKIVEGYEEAMRTISPKKIVKKIQSQLAEIN</sequence>
<dbReference type="Pfam" id="PF01075">
    <property type="entry name" value="Glyco_transf_9"/>
    <property type="match status" value="1"/>
</dbReference>
<name>A0ABY2B4Y9_9FLAO</name>
<dbReference type="Proteomes" id="UP000295270">
    <property type="component" value="Unassembled WGS sequence"/>
</dbReference>